<keyword evidence="1" id="KW-0805">Transcription regulation</keyword>
<dbReference type="AlphaFoldDB" id="A0A410K0M6"/>
<dbReference type="Proteomes" id="UP000287502">
    <property type="component" value="Chromosome"/>
</dbReference>
<dbReference type="OrthoDB" id="9788098at2"/>
<organism evidence="5 6">
    <name type="scientific">Geovibrio thiophilus</name>
    <dbReference type="NCBI Taxonomy" id="139438"/>
    <lineage>
        <taxon>Bacteria</taxon>
        <taxon>Pseudomonadati</taxon>
        <taxon>Deferribacterota</taxon>
        <taxon>Deferribacteres</taxon>
        <taxon>Deferribacterales</taxon>
        <taxon>Geovibrionaceae</taxon>
        <taxon>Geovibrio</taxon>
    </lineage>
</organism>
<gene>
    <name evidence="5" type="ORF">EP073_11150</name>
</gene>
<evidence type="ECO:0000313" key="5">
    <source>
        <dbReference type="EMBL" id="QAR33939.1"/>
    </source>
</evidence>
<proteinExistence type="predicted"/>
<keyword evidence="6" id="KW-1185">Reference proteome</keyword>
<evidence type="ECO:0000313" key="6">
    <source>
        <dbReference type="Proteomes" id="UP000287502"/>
    </source>
</evidence>
<sequence length="216" mass="24792">MGVRDINIDNTPLSERIAETIRTNILKGVIKAGERLVEPKLSEQLGISRTPIREALRHLETEGFIEIIPRRGAVVTEITDKDVDEIFVIKIRLEALAARLSAERLTKEDIEKMKELAAKVREGSSKVGHMVNWNSEFHDIFIKNCGNDRLIKILAGLQQQFKRATVFSFSETGRTQEVAREHQSIIEAIELRDKDRVERLVETHIRNGWEFIKSRL</sequence>
<evidence type="ECO:0000256" key="2">
    <source>
        <dbReference type="ARBA" id="ARBA00023125"/>
    </source>
</evidence>
<reference evidence="5 6" key="1">
    <citation type="submission" date="2019-01" db="EMBL/GenBank/DDBJ databases">
        <title>Geovibrio thiophilus DSM 11263, complete genome.</title>
        <authorList>
            <person name="Spring S."/>
            <person name="Bunk B."/>
            <person name="Sproer C."/>
        </authorList>
    </citation>
    <scope>NUCLEOTIDE SEQUENCE [LARGE SCALE GENOMIC DNA]</scope>
    <source>
        <strain evidence="5 6">DSM 11263</strain>
    </source>
</reference>
<dbReference type="Pfam" id="PF00392">
    <property type="entry name" value="GntR"/>
    <property type="match status" value="1"/>
</dbReference>
<feature type="domain" description="HTH gntR-type" evidence="4">
    <location>
        <begin position="11"/>
        <end position="78"/>
    </location>
</feature>
<keyword evidence="3" id="KW-0804">Transcription</keyword>
<dbReference type="GO" id="GO:0003700">
    <property type="term" value="F:DNA-binding transcription factor activity"/>
    <property type="evidence" value="ECO:0007669"/>
    <property type="project" value="InterPro"/>
</dbReference>
<dbReference type="PRINTS" id="PR00033">
    <property type="entry name" value="HTHASNC"/>
</dbReference>
<keyword evidence="2" id="KW-0238">DNA-binding</keyword>
<dbReference type="Pfam" id="PF07729">
    <property type="entry name" value="FCD"/>
    <property type="match status" value="1"/>
</dbReference>
<dbReference type="InterPro" id="IPR036388">
    <property type="entry name" value="WH-like_DNA-bd_sf"/>
</dbReference>
<dbReference type="PANTHER" id="PTHR43537">
    <property type="entry name" value="TRANSCRIPTIONAL REGULATOR, GNTR FAMILY"/>
    <property type="match status" value="1"/>
</dbReference>
<dbReference type="CDD" id="cd07377">
    <property type="entry name" value="WHTH_GntR"/>
    <property type="match status" value="1"/>
</dbReference>
<evidence type="ECO:0000256" key="3">
    <source>
        <dbReference type="ARBA" id="ARBA00023163"/>
    </source>
</evidence>
<accession>A0A410K0M6</accession>
<dbReference type="PANTHER" id="PTHR43537:SF24">
    <property type="entry name" value="GLUCONATE OPERON TRANSCRIPTIONAL REPRESSOR"/>
    <property type="match status" value="1"/>
</dbReference>
<protein>
    <submittedName>
        <fullName evidence="5">GntR family transcriptional regulator</fullName>
    </submittedName>
</protein>
<name>A0A410K0M6_9BACT</name>
<dbReference type="RefSeq" id="WP_128467224.1">
    <property type="nucleotide sequence ID" value="NZ_CP035108.1"/>
</dbReference>
<dbReference type="KEGG" id="gtl:EP073_11150"/>
<evidence type="ECO:0000259" key="4">
    <source>
        <dbReference type="PROSITE" id="PS50949"/>
    </source>
</evidence>
<dbReference type="PROSITE" id="PS50949">
    <property type="entry name" value="HTH_GNTR"/>
    <property type="match status" value="1"/>
</dbReference>
<dbReference type="GO" id="GO:0043565">
    <property type="term" value="F:sequence-specific DNA binding"/>
    <property type="evidence" value="ECO:0007669"/>
    <property type="project" value="InterPro"/>
</dbReference>
<dbReference type="EMBL" id="CP035108">
    <property type="protein sequence ID" value="QAR33939.1"/>
    <property type="molecule type" value="Genomic_DNA"/>
</dbReference>
<dbReference type="SMART" id="SM00895">
    <property type="entry name" value="FCD"/>
    <property type="match status" value="1"/>
</dbReference>
<dbReference type="InterPro" id="IPR008920">
    <property type="entry name" value="TF_FadR/GntR_C"/>
</dbReference>
<dbReference type="SUPFAM" id="SSF46785">
    <property type="entry name" value="Winged helix' DNA-binding domain"/>
    <property type="match status" value="1"/>
</dbReference>
<dbReference type="SUPFAM" id="SSF48008">
    <property type="entry name" value="GntR ligand-binding domain-like"/>
    <property type="match status" value="1"/>
</dbReference>
<dbReference type="InterPro" id="IPR036390">
    <property type="entry name" value="WH_DNA-bd_sf"/>
</dbReference>
<evidence type="ECO:0000256" key="1">
    <source>
        <dbReference type="ARBA" id="ARBA00023015"/>
    </source>
</evidence>
<dbReference type="SMART" id="SM00345">
    <property type="entry name" value="HTH_GNTR"/>
    <property type="match status" value="1"/>
</dbReference>
<dbReference type="InterPro" id="IPR011711">
    <property type="entry name" value="GntR_C"/>
</dbReference>
<dbReference type="PRINTS" id="PR00035">
    <property type="entry name" value="HTHGNTR"/>
</dbReference>
<dbReference type="Gene3D" id="1.20.120.530">
    <property type="entry name" value="GntR ligand-binding domain-like"/>
    <property type="match status" value="1"/>
</dbReference>
<dbReference type="Gene3D" id="1.10.10.10">
    <property type="entry name" value="Winged helix-like DNA-binding domain superfamily/Winged helix DNA-binding domain"/>
    <property type="match status" value="1"/>
</dbReference>
<dbReference type="InterPro" id="IPR000524">
    <property type="entry name" value="Tscrpt_reg_HTH_GntR"/>
</dbReference>
<dbReference type="InterPro" id="IPR000485">
    <property type="entry name" value="AsnC-type_HTH_dom"/>
</dbReference>